<proteinExistence type="predicted"/>
<dbReference type="Proteomes" id="UP000662111">
    <property type="component" value="Unassembled WGS sequence"/>
</dbReference>
<evidence type="ECO:0000313" key="3">
    <source>
        <dbReference type="EMBL" id="GGK68403.1"/>
    </source>
</evidence>
<dbReference type="Gene3D" id="3.30.160.240">
    <property type="entry name" value="Rv1738"/>
    <property type="match status" value="1"/>
</dbReference>
<accession>A0ABQ2FA32</accession>
<protein>
    <recommendedName>
        <fullName evidence="2">DUF1918 domain-containing protein</fullName>
    </recommendedName>
</protein>
<reference evidence="4" key="1">
    <citation type="journal article" date="2019" name="Int. J. Syst. Evol. Microbiol.">
        <title>The Global Catalogue of Microorganisms (GCM) 10K type strain sequencing project: providing services to taxonomists for standard genome sequencing and annotation.</title>
        <authorList>
            <consortium name="The Broad Institute Genomics Platform"/>
            <consortium name="The Broad Institute Genome Sequencing Center for Infectious Disease"/>
            <person name="Wu L."/>
            <person name="Ma J."/>
        </authorList>
    </citation>
    <scope>NUCLEOTIDE SEQUENCE [LARGE SCALE GENOMIC DNA]</scope>
    <source>
        <strain evidence="4">CGMCC 1.5362</strain>
    </source>
</reference>
<comment type="caution">
    <text evidence="3">The sequence shown here is derived from an EMBL/GenBank/DDBJ whole genome shotgun (WGS) entry which is preliminary data.</text>
</comment>
<keyword evidence="4" id="KW-1185">Reference proteome</keyword>
<dbReference type="InterPro" id="IPR015035">
    <property type="entry name" value="DUF1918"/>
</dbReference>
<dbReference type="InterPro" id="IPR038070">
    <property type="entry name" value="Rv2632c-like_sf"/>
</dbReference>
<evidence type="ECO:0000256" key="1">
    <source>
        <dbReference type="SAM" id="MobiDB-lite"/>
    </source>
</evidence>
<feature type="domain" description="DUF1918" evidence="2">
    <location>
        <begin position="3"/>
        <end position="47"/>
    </location>
</feature>
<evidence type="ECO:0000259" key="2">
    <source>
        <dbReference type="Pfam" id="PF08940"/>
    </source>
</evidence>
<dbReference type="Pfam" id="PF08962">
    <property type="entry name" value="Rv2632c-like"/>
    <property type="match status" value="1"/>
</dbReference>
<dbReference type="InterPro" id="IPR015057">
    <property type="entry name" value="Rv2632c-like"/>
</dbReference>
<dbReference type="SUPFAM" id="SSF143212">
    <property type="entry name" value="Rv2632c-like"/>
    <property type="match status" value="1"/>
</dbReference>
<sequence>MLAAAHVGEPTRDGRVLETRGAEGGPPYLVEWSDGHTGLIFPGPGAVLRVSSEDEPQEVAEAVAAAPAGSSAAPAAAAHGASGQGSGMPHVREWSVRVSIFENADDTDVRAVLLADAPEHLVATGQSHRSPKDRPVPEIGDEVAVARALRHLADNLLATAERDIEEMTGKDAQVRPT</sequence>
<feature type="compositionally biased region" description="Basic and acidic residues" evidence="1">
    <location>
        <begin position="9"/>
        <end position="21"/>
    </location>
</feature>
<dbReference type="Gene3D" id="2.30.30.440">
    <property type="entry name" value="Domain of unknown function DUF1918"/>
    <property type="match status" value="1"/>
</dbReference>
<gene>
    <name evidence="3" type="ORF">GCM10011509_16020</name>
</gene>
<organism evidence="3 4">
    <name type="scientific">Ornithinimicrobium pekingense</name>
    <dbReference type="NCBI Taxonomy" id="384677"/>
    <lineage>
        <taxon>Bacteria</taxon>
        <taxon>Bacillati</taxon>
        <taxon>Actinomycetota</taxon>
        <taxon>Actinomycetes</taxon>
        <taxon>Micrococcales</taxon>
        <taxon>Ornithinimicrobiaceae</taxon>
        <taxon>Ornithinimicrobium</taxon>
    </lineage>
</organism>
<feature type="region of interest" description="Disordered" evidence="1">
    <location>
        <begin position="1"/>
        <end position="22"/>
    </location>
</feature>
<dbReference type="Pfam" id="PF08940">
    <property type="entry name" value="DUF1918"/>
    <property type="match status" value="1"/>
</dbReference>
<name>A0ABQ2FA32_9MICO</name>
<dbReference type="EMBL" id="BMLB01000003">
    <property type="protein sequence ID" value="GGK68403.1"/>
    <property type="molecule type" value="Genomic_DNA"/>
</dbReference>
<evidence type="ECO:0000313" key="4">
    <source>
        <dbReference type="Proteomes" id="UP000662111"/>
    </source>
</evidence>
<dbReference type="SUPFAM" id="SSF50118">
    <property type="entry name" value="Cell growth inhibitor/plasmid maintenance toxic component"/>
    <property type="match status" value="1"/>
</dbReference>